<proteinExistence type="predicted"/>
<feature type="region of interest" description="Disordered" evidence="1">
    <location>
        <begin position="1"/>
        <end position="24"/>
    </location>
</feature>
<organism evidence="2">
    <name type="scientific">uncultured Pleomorphomonas sp</name>
    <dbReference type="NCBI Taxonomy" id="442121"/>
    <lineage>
        <taxon>Bacteria</taxon>
        <taxon>Pseudomonadati</taxon>
        <taxon>Pseudomonadota</taxon>
        <taxon>Alphaproteobacteria</taxon>
        <taxon>Hyphomicrobiales</taxon>
        <taxon>Pleomorphomonadaceae</taxon>
        <taxon>Pleomorphomonas</taxon>
        <taxon>environmental samples</taxon>
    </lineage>
</organism>
<dbReference type="EMBL" id="FMJD01000008">
    <property type="protein sequence ID" value="SCM76544.1"/>
    <property type="molecule type" value="Genomic_DNA"/>
</dbReference>
<accession>A0A212LG57</accession>
<gene>
    <name evidence="2" type="ORF">KL86PLE_40349</name>
</gene>
<reference evidence="2" key="1">
    <citation type="submission" date="2016-08" db="EMBL/GenBank/DDBJ databases">
        <authorList>
            <person name="Seilhamer J.J."/>
        </authorList>
    </citation>
    <scope>NUCLEOTIDE SEQUENCE</scope>
    <source>
        <strain evidence="2">86</strain>
    </source>
</reference>
<evidence type="ECO:0000256" key="1">
    <source>
        <dbReference type="SAM" id="MobiDB-lite"/>
    </source>
</evidence>
<evidence type="ECO:0000313" key="2">
    <source>
        <dbReference type="EMBL" id="SCM76544.1"/>
    </source>
</evidence>
<dbReference type="AlphaFoldDB" id="A0A212LG57"/>
<name>A0A212LG57_9HYPH</name>
<protein>
    <submittedName>
        <fullName evidence="2">Uncharacterized protein</fullName>
    </submittedName>
</protein>
<sequence length="62" mass="6903">MRSPRETRGSPFSSLPAWWEENQPCGKRSGRASIDCLMVMVDGVDTVRTRPGHTTISPLGRM</sequence>